<keyword evidence="2" id="KW-0472">Membrane</keyword>
<evidence type="ECO:0000313" key="3">
    <source>
        <dbReference type="EMBL" id="PWA54652.1"/>
    </source>
</evidence>
<comment type="caution">
    <text evidence="3">The sequence shown here is derived from an EMBL/GenBank/DDBJ whole genome shotgun (WGS) entry which is preliminary data.</text>
</comment>
<dbReference type="OrthoDB" id="1741802at2759"/>
<dbReference type="EMBL" id="PKPP01007003">
    <property type="protein sequence ID" value="PWA54652.1"/>
    <property type="molecule type" value="Genomic_DNA"/>
</dbReference>
<evidence type="ECO:0000256" key="2">
    <source>
        <dbReference type="SAM" id="Phobius"/>
    </source>
</evidence>
<accession>A0A2U1M056</accession>
<gene>
    <name evidence="3" type="ORF">CTI12_AA438260</name>
</gene>
<protein>
    <submittedName>
        <fullName evidence="3">Reverse transcriptase domain, Reverse transcriptase zinc-binding domain protein</fullName>
    </submittedName>
</protein>
<dbReference type="GO" id="GO:0003964">
    <property type="term" value="F:RNA-directed DNA polymerase activity"/>
    <property type="evidence" value="ECO:0007669"/>
    <property type="project" value="UniProtKB-KW"/>
</dbReference>
<keyword evidence="3" id="KW-0808">Transferase</keyword>
<dbReference type="AlphaFoldDB" id="A0A2U1M056"/>
<evidence type="ECO:0000313" key="4">
    <source>
        <dbReference type="Proteomes" id="UP000245207"/>
    </source>
</evidence>
<feature type="transmembrane region" description="Helical" evidence="2">
    <location>
        <begin position="316"/>
        <end position="342"/>
    </location>
</feature>
<evidence type="ECO:0000256" key="1">
    <source>
        <dbReference type="SAM" id="Coils"/>
    </source>
</evidence>
<keyword evidence="2" id="KW-0812">Transmembrane</keyword>
<feature type="transmembrane region" description="Helical" evidence="2">
    <location>
        <begin position="110"/>
        <end position="129"/>
    </location>
</feature>
<name>A0A2U1M056_ARTAN</name>
<keyword evidence="3" id="KW-0695">RNA-directed DNA polymerase</keyword>
<feature type="coiled-coil region" evidence="1">
    <location>
        <begin position="480"/>
        <end position="507"/>
    </location>
</feature>
<keyword evidence="3" id="KW-0548">Nucleotidyltransferase</keyword>
<organism evidence="3 4">
    <name type="scientific">Artemisia annua</name>
    <name type="common">Sweet wormwood</name>
    <dbReference type="NCBI Taxonomy" id="35608"/>
    <lineage>
        <taxon>Eukaryota</taxon>
        <taxon>Viridiplantae</taxon>
        <taxon>Streptophyta</taxon>
        <taxon>Embryophyta</taxon>
        <taxon>Tracheophyta</taxon>
        <taxon>Spermatophyta</taxon>
        <taxon>Magnoliopsida</taxon>
        <taxon>eudicotyledons</taxon>
        <taxon>Gunneridae</taxon>
        <taxon>Pentapetalae</taxon>
        <taxon>asterids</taxon>
        <taxon>campanulids</taxon>
        <taxon>Asterales</taxon>
        <taxon>Asteraceae</taxon>
        <taxon>Asteroideae</taxon>
        <taxon>Anthemideae</taxon>
        <taxon>Artemisiinae</taxon>
        <taxon>Artemisia</taxon>
    </lineage>
</organism>
<keyword evidence="1" id="KW-0175">Coiled coil</keyword>
<proteinExistence type="predicted"/>
<reference evidence="3 4" key="1">
    <citation type="journal article" date="2018" name="Mol. Plant">
        <title>The genome of Artemisia annua provides insight into the evolution of Asteraceae family and artemisinin biosynthesis.</title>
        <authorList>
            <person name="Shen Q."/>
            <person name="Zhang L."/>
            <person name="Liao Z."/>
            <person name="Wang S."/>
            <person name="Yan T."/>
            <person name="Shi P."/>
            <person name="Liu M."/>
            <person name="Fu X."/>
            <person name="Pan Q."/>
            <person name="Wang Y."/>
            <person name="Lv Z."/>
            <person name="Lu X."/>
            <person name="Zhang F."/>
            <person name="Jiang W."/>
            <person name="Ma Y."/>
            <person name="Chen M."/>
            <person name="Hao X."/>
            <person name="Li L."/>
            <person name="Tang Y."/>
            <person name="Lv G."/>
            <person name="Zhou Y."/>
            <person name="Sun X."/>
            <person name="Brodelius P.E."/>
            <person name="Rose J.K.C."/>
            <person name="Tang K."/>
        </authorList>
    </citation>
    <scope>NUCLEOTIDE SEQUENCE [LARGE SCALE GENOMIC DNA]</scope>
    <source>
        <strain evidence="4">cv. Huhao1</strain>
        <tissue evidence="3">Leaf</tissue>
    </source>
</reference>
<dbReference type="Proteomes" id="UP000245207">
    <property type="component" value="Unassembled WGS sequence"/>
</dbReference>
<keyword evidence="2" id="KW-1133">Transmembrane helix</keyword>
<sequence length="658" mass="72942">MVRMYMLLVDPYVGWGVLYDHADETLLGFRVSLMVFDGVSGRSYAVNPFGVWFVTLIKPMVLLDLRCFATYVVLIEDLFVVAMMVVLYVDCMAACGGFCLWMLVASNGSLNLIVCCCLLAIAGWLRGSFIDCMAEFWHYELITGCLHVYRSYLLEDWIKFVYAGRESIGVKNNASYFHNIVKSKCARNRIEVVRDAANVVHEGNAVAGAFVSHYEQFLGIEGNCSPLEDHDLFSNVLNHDMAEVLYWMQVKPARVCLRIYGGFKVGDENLDFLGRSKAKNDLGFGFFGFWSIVSIPKRFFSGRSSVYEGELVVRVILPYGCVHMLLWFGGLVVILVHSLLAVRTGVGVVSMEKGFLSPRHGTNKAKLPKVDVAGLEARIKRMKHGEDGNAVVPQPQLGLGVVNETSKHNMLNVDKVVTSVDGANSVPCQEDTNVISKEQVTSVFLDGIDKGHVNVANNASIDSNSTTNDPIKPNGEQVVNDNVELSIDEVNRKFDEAMKNLDNKIANNASSSGATNLSGDGNLSPIRDMLTTRDIVRAGLSLKDSVFDLIENGNWRWPADWLPKYPTLFSLPVPNILDDTDDSLVWRDMDGTIILAAVAFYYTITFLGYYCQRASLCVIMGGCRGIGDLIIGLSSSISLRLVGRLVSSLLCWKSFRRY</sequence>
<keyword evidence="4" id="KW-1185">Reference proteome</keyword>
<feature type="transmembrane region" description="Helical" evidence="2">
    <location>
        <begin position="593"/>
        <end position="610"/>
    </location>
</feature>